<feature type="transmembrane region" description="Helical" evidence="1">
    <location>
        <begin position="126"/>
        <end position="144"/>
    </location>
</feature>
<dbReference type="InterPro" id="IPR009936">
    <property type="entry name" value="DUF1468"/>
</dbReference>
<dbReference type="OrthoDB" id="2454096at2"/>
<sequence>MCAKGEERKLTNAKTGIIAGVAVLTLGIVSLIISFDYGYYSEIGPGPGFFPVWISGILIVLAILYIIENLRGKNVSSEEWPAGQSLKQVLFIIMSLLVFFVLFLLAGYIVAGIVFLSMVFWKEYKWYVAVLLSAGITLIFYVLFNHLLKVHLPIGGMLF</sequence>
<keyword evidence="1" id="KW-1133">Transmembrane helix</keyword>
<keyword evidence="4" id="KW-1185">Reference proteome</keyword>
<organism evidence="3 4">
    <name type="scientific">Ureibacillus terrenus</name>
    <dbReference type="NCBI Taxonomy" id="118246"/>
    <lineage>
        <taxon>Bacteria</taxon>
        <taxon>Bacillati</taxon>
        <taxon>Bacillota</taxon>
        <taxon>Bacilli</taxon>
        <taxon>Bacillales</taxon>
        <taxon>Caryophanaceae</taxon>
        <taxon>Ureibacillus</taxon>
    </lineage>
</organism>
<reference evidence="3 4" key="1">
    <citation type="submission" date="2019-06" db="EMBL/GenBank/DDBJ databases">
        <title>Genome sequence of Ureibacillus terrenus.</title>
        <authorList>
            <person name="Maclea K.S."/>
            <person name="Simoes M."/>
        </authorList>
    </citation>
    <scope>NUCLEOTIDE SEQUENCE [LARGE SCALE GENOMIC DNA]</scope>
    <source>
        <strain evidence="3 4">ATCC BAA-384</strain>
    </source>
</reference>
<dbReference type="Pfam" id="PF07331">
    <property type="entry name" value="TctB"/>
    <property type="match status" value="1"/>
</dbReference>
<evidence type="ECO:0000259" key="2">
    <source>
        <dbReference type="Pfam" id="PF07331"/>
    </source>
</evidence>
<keyword evidence="1" id="KW-0812">Transmembrane</keyword>
<protein>
    <submittedName>
        <fullName evidence="3">Tripartite tricarboxylate transporter TctB family protein</fullName>
    </submittedName>
</protein>
<feature type="domain" description="DUF1468" evidence="2">
    <location>
        <begin position="18"/>
        <end position="153"/>
    </location>
</feature>
<evidence type="ECO:0000313" key="4">
    <source>
        <dbReference type="Proteomes" id="UP000315753"/>
    </source>
</evidence>
<gene>
    <name evidence="3" type="ORF">FKZ59_05015</name>
</gene>
<name>A0A540V3P3_9BACL</name>
<dbReference type="EMBL" id="VIGD01000005">
    <property type="protein sequence ID" value="TQE91344.1"/>
    <property type="molecule type" value="Genomic_DNA"/>
</dbReference>
<feature type="transmembrane region" description="Helical" evidence="1">
    <location>
        <begin position="16"/>
        <end position="37"/>
    </location>
</feature>
<feature type="transmembrane region" description="Helical" evidence="1">
    <location>
        <begin position="49"/>
        <end position="68"/>
    </location>
</feature>
<proteinExistence type="predicted"/>
<comment type="caution">
    <text evidence="3">The sequence shown here is derived from an EMBL/GenBank/DDBJ whole genome shotgun (WGS) entry which is preliminary data.</text>
</comment>
<dbReference type="Proteomes" id="UP000315753">
    <property type="component" value="Unassembled WGS sequence"/>
</dbReference>
<feature type="transmembrane region" description="Helical" evidence="1">
    <location>
        <begin position="89"/>
        <end position="120"/>
    </location>
</feature>
<accession>A0A540V3P3</accession>
<dbReference type="AlphaFoldDB" id="A0A540V3P3"/>
<evidence type="ECO:0000313" key="3">
    <source>
        <dbReference type="EMBL" id="TQE91344.1"/>
    </source>
</evidence>
<evidence type="ECO:0000256" key="1">
    <source>
        <dbReference type="SAM" id="Phobius"/>
    </source>
</evidence>
<keyword evidence="1" id="KW-0472">Membrane</keyword>